<dbReference type="STRING" id="1325564.NSJP_0188"/>
<dbReference type="SUPFAM" id="SSF56349">
    <property type="entry name" value="DNA breaking-rejoining enzymes"/>
    <property type="match status" value="1"/>
</dbReference>
<dbReference type="InterPro" id="IPR050090">
    <property type="entry name" value="Tyrosine_recombinase_XerCD"/>
</dbReference>
<keyword evidence="6 10" id="KW-0229">DNA integration</keyword>
<dbReference type="Pfam" id="PF02899">
    <property type="entry name" value="Phage_int_SAM_1"/>
    <property type="match status" value="1"/>
</dbReference>
<reference evidence="13 14" key="1">
    <citation type="submission" date="2017-03" db="EMBL/GenBank/DDBJ databases">
        <authorList>
            <person name="Afonso C.L."/>
            <person name="Miller P.J."/>
            <person name="Scott M.A."/>
            <person name="Spackman E."/>
            <person name="Goraichik I."/>
            <person name="Dimitrov K.M."/>
            <person name="Suarez D.L."/>
            <person name="Swayne D.E."/>
        </authorList>
    </citation>
    <scope>NUCLEOTIDE SEQUENCE [LARGE SCALE GENOMIC DNA]</scope>
    <source>
        <strain evidence="13">Genome sequencing of Nitrospira japonica strain NJ11</strain>
    </source>
</reference>
<dbReference type="PANTHER" id="PTHR30349:SF81">
    <property type="entry name" value="TYROSINE RECOMBINASE XERC"/>
    <property type="match status" value="1"/>
</dbReference>
<keyword evidence="9 10" id="KW-0131">Cell cycle</keyword>
<dbReference type="PANTHER" id="PTHR30349">
    <property type="entry name" value="PHAGE INTEGRASE-RELATED"/>
    <property type="match status" value="1"/>
</dbReference>
<evidence type="ECO:0000256" key="10">
    <source>
        <dbReference type="HAMAP-Rule" id="MF_01808"/>
    </source>
</evidence>
<dbReference type="AlphaFoldDB" id="A0A1W1I028"/>
<evidence type="ECO:0000256" key="8">
    <source>
        <dbReference type="ARBA" id="ARBA00023172"/>
    </source>
</evidence>
<dbReference type="KEGG" id="nja:NSJP_0188"/>
<dbReference type="HAMAP" id="MF_01808">
    <property type="entry name" value="Recomb_XerC_XerD"/>
    <property type="match status" value="1"/>
</dbReference>
<dbReference type="Proteomes" id="UP000192042">
    <property type="component" value="Chromosome I"/>
</dbReference>
<keyword evidence="7 10" id="KW-0238">DNA-binding</keyword>
<keyword evidence="3 10" id="KW-0963">Cytoplasm</keyword>
<keyword evidence="4 10" id="KW-0132">Cell division</keyword>
<evidence type="ECO:0000256" key="4">
    <source>
        <dbReference type="ARBA" id="ARBA00022618"/>
    </source>
</evidence>
<evidence type="ECO:0000256" key="9">
    <source>
        <dbReference type="ARBA" id="ARBA00023306"/>
    </source>
</evidence>
<dbReference type="Gene3D" id="1.10.150.130">
    <property type="match status" value="1"/>
</dbReference>
<dbReference type="InterPro" id="IPR010998">
    <property type="entry name" value="Integrase_recombinase_N"/>
</dbReference>
<feature type="active site" description="O-(3'-phospho-DNA)-tyrosine intermediate" evidence="10">
    <location>
        <position position="281"/>
    </location>
</feature>
<comment type="function">
    <text evidence="10">Site-specific tyrosine recombinase, which acts by catalyzing the cutting and rejoining of the recombining DNA molecules. The XerC-XerD complex is essential to convert dimers of the bacterial chromosome into monomers to permit their segregation at cell division. It also contributes to the segregational stability of plasmids.</text>
</comment>
<dbReference type="InterPro" id="IPR004107">
    <property type="entry name" value="Integrase_SAM-like_N"/>
</dbReference>
<feature type="active site" evidence="10">
    <location>
        <position position="249"/>
    </location>
</feature>
<dbReference type="GO" id="GO:0005737">
    <property type="term" value="C:cytoplasm"/>
    <property type="evidence" value="ECO:0007669"/>
    <property type="project" value="UniProtKB-SubCell"/>
</dbReference>
<comment type="subunit">
    <text evidence="10">Forms a cyclic heterotetrameric complex composed of two molecules of XerC and two molecules of XerD.</text>
</comment>
<dbReference type="InterPro" id="IPR011932">
    <property type="entry name" value="Recomb_XerD"/>
</dbReference>
<dbReference type="PROSITE" id="PS51900">
    <property type="entry name" value="CB"/>
    <property type="match status" value="1"/>
</dbReference>
<dbReference type="InterPro" id="IPR002104">
    <property type="entry name" value="Integrase_catalytic"/>
</dbReference>
<dbReference type="InterPro" id="IPR011010">
    <property type="entry name" value="DNA_brk_join_enz"/>
</dbReference>
<dbReference type="PROSITE" id="PS51898">
    <property type="entry name" value="TYR_RECOMBINASE"/>
    <property type="match status" value="1"/>
</dbReference>
<evidence type="ECO:0000256" key="5">
    <source>
        <dbReference type="ARBA" id="ARBA00022829"/>
    </source>
</evidence>
<keyword evidence="14" id="KW-1185">Reference proteome</keyword>
<dbReference type="GO" id="GO:0003677">
    <property type="term" value="F:DNA binding"/>
    <property type="evidence" value="ECO:0007669"/>
    <property type="project" value="UniProtKB-UniRule"/>
</dbReference>
<accession>A0A1W1I028</accession>
<feature type="active site" evidence="10">
    <location>
        <position position="151"/>
    </location>
</feature>
<keyword evidence="5 10" id="KW-0159">Chromosome partition</keyword>
<proteinExistence type="inferred from homology"/>
<dbReference type="GO" id="GO:0009037">
    <property type="term" value="F:tyrosine-based site-specific recombinase activity"/>
    <property type="evidence" value="ECO:0007669"/>
    <property type="project" value="UniProtKB-UniRule"/>
</dbReference>
<dbReference type="EMBL" id="LT828648">
    <property type="protein sequence ID" value="SLM46360.1"/>
    <property type="molecule type" value="Genomic_DNA"/>
</dbReference>
<evidence type="ECO:0000256" key="2">
    <source>
        <dbReference type="ARBA" id="ARBA00010450"/>
    </source>
</evidence>
<dbReference type="Pfam" id="PF00589">
    <property type="entry name" value="Phage_integrase"/>
    <property type="match status" value="1"/>
</dbReference>
<feature type="active site" evidence="10">
    <location>
        <position position="246"/>
    </location>
</feature>
<dbReference type="InterPro" id="IPR013762">
    <property type="entry name" value="Integrase-like_cat_sf"/>
</dbReference>
<evidence type="ECO:0000259" key="11">
    <source>
        <dbReference type="PROSITE" id="PS51898"/>
    </source>
</evidence>
<dbReference type="CDD" id="cd00798">
    <property type="entry name" value="INT_XerDC_C"/>
    <property type="match status" value="1"/>
</dbReference>
<evidence type="ECO:0000256" key="1">
    <source>
        <dbReference type="ARBA" id="ARBA00004496"/>
    </source>
</evidence>
<evidence type="ECO:0000313" key="14">
    <source>
        <dbReference type="Proteomes" id="UP000192042"/>
    </source>
</evidence>
<comment type="similarity">
    <text evidence="2">Belongs to the 'phage' integrase family. XerD subfamily.</text>
</comment>
<feature type="domain" description="Tyr recombinase" evidence="11">
    <location>
        <begin position="111"/>
        <end position="294"/>
    </location>
</feature>
<name>A0A1W1I028_9BACT</name>
<dbReference type="NCBIfam" id="NF001399">
    <property type="entry name" value="PRK00283.1"/>
    <property type="match status" value="1"/>
</dbReference>
<feature type="active site" evidence="10">
    <location>
        <position position="272"/>
    </location>
</feature>
<dbReference type="InterPro" id="IPR044068">
    <property type="entry name" value="CB"/>
</dbReference>
<gene>
    <name evidence="13" type="primary">xerD</name>
    <name evidence="10" type="synonym">xerC</name>
    <name evidence="13" type="ORF">NSJP_0188</name>
</gene>
<dbReference type="Gene3D" id="1.10.443.10">
    <property type="entry name" value="Intergrase catalytic core"/>
    <property type="match status" value="1"/>
</dbReference>
<sequence length="302" mass="34030">MNVMATDPLVERYLNHLRIEGGLARNTIESYRRDLAKFQSYLAREGVPALERVTSASLRKFLAVLRAAKLSSPSSARCLSAVRGWLRFLRVEQLIEHDPAAGVAVGRPGLRLPRTLSRDEVTALLDLPPQPSLEDARDRTMTEVLYATGLRVTELVKVEAAQVDLAVGCLRVTGKGSKQRLVPMGETARRLLQQYVDDVRPQLLKTRRSRHLFVSRRGGAMSRQGFWKMLKLRARRAGIQHAVSPHVLRHSFATHLLEGGADLRAVQAFLGHANIATTQIYTHVERERLKAVHTRYFPRRAR</sequence>
<keyword evidence="8 10" id="KW-0233">DNA recombination</keyword>
<feature type="domain" description="Core-binding (CB)" evidence="12">
    <location>
        <begin position="4"/>
        <end position="90"/>
    </location>
</feature>
<evidence type="ECO:0000259" key="12">
    <source>
        <dbReference type="PROSITE" id="PS51900"/>
    </source>
</evidence>
<feature type="active site" evidence="10">
    <location>
        <position position="175"/>
    </location>
</feature>
<evidence type="ECO:0000256" key="3">
    <source>
        <dbReference type="ARBA" id="ARBA00022490"/>
    </source>
</evidence>
<protein>
    <recommendedName>
        <fullName evidence="10">Tyrosine recombinase XerC</fullName>
    </recommendedName>
</protein>
<organism evidence="13 14">
    <name type="scientific">Nitrospira japonica</name>
    <dbReference type="NCBI Taxonomy" id="1325564"/>
    <lineage>
        <taxon>Bacteria</taxon>
        <taxon>Pseudomonadati</taxon>
        <taxon>Nitrospirota</taxon>
        <taxon>Nitrospiria</taxon>
        <taxon>Nitrospirales</taxon>
        <taxon>Nitrospiraceae</taxon>
        <taxon>Nitrospira</taxon>
    </lineage>
</organism>
<evidence type="ECO:0000256" key="7">
    <source>
        <dbReference type="ARBA" id="ARBA00023125"/>
    </source>
</evidence>
<comment type="subcellular location">
    <subcellularLocation>
        <location evidence="1 10">Cytoplasm</location>
    </subcellularLocation>
</comment>
<dbReference type="GO" id="GO:0006313">
    <property type="term" value="P:DNA transposition"/>
    <property type="evidence" value="ECO:0007669"/>
    <property type="project" value="UniProtKB-UniRule"/>
</dbReference>
<dbReference type="InterPro" id="IPR023009">
    <property type="entry name" value="Tyrosine_recombinase_XerC/XerD"/>
</dbReference>
<comment type="similarity">
    <text evidence="10">Belongs to the 'phage' integrase family. XerC subfamily.</text>
</comment>
<evidence type="ECO:0000256" key="6">
    <source>
        <dbReference type="ARBA" id="ARBA00022908"/>
    </source>
</evidence>
<dbReference type="GO" id="GO:0007059">
    <property type="term" value="P:chromosome segregation"/>
    <property type="evidence" value="ECO:0007669"/>
    <property type="project" value="UniProtKB-UniRule"/>
</dbReference>
<dbReference type="GO" id="GO:0051301">
    <property type="term" value="P:cell division"/>
    <property type="evidence" value="ECO:0007669"/>
    <property type="project" value="UniProtKB-KW"/>
</dbReference>
<dbReference type="NCBIfam" id="TIGR02225">
    <property type="entry name" value="recomb_XerD"/>
    <property type="match status" value="1"/>
</dbReference>
<evidence type="ECO:0000313" key="13">
    <source>
        <dbReference type="EMBL" id="SLM46360.1"/>
    </source>
</evidence>